<keyword evidence="1" id="KW-0732">Signal</keyword>
<reference evidence="2 3" key="1">
    <citation type="submission" date="2018-07" db="EMBL/GenBank/DDBJ databases">
        <title>Exploring interactions and the metabolic potential of the ultra-small soil bacteria Hylemonella gracilis.</title>
        <authorList>
            <person name="Tyc O."/>
            <person name="Kulkarni P."/>
            <person name="Gawehns F."/>
            <person name="Hundscheid M."/>
            <person name="Zweers H."/>
            <person name="Garbeva P."/>
        </authorList>
    </citation>
    <scope>NUCLEOTIDE SEQUENCE [LARGE SCALE GENOMIC DNA]</scope>
    <source>
        <strain evidence="2 3">NS1</strain>
    </source>
</reference>
<accession>A0A4P6ULL2</accession>
<dbReference type="Proteomes" id="UP000292939">
    <property type="component" value="Chromosome"/>
</dbReference>
<dbReference type="PROSITE" id="PS51257">
    <property type="entry name" value="PROKAR_LIPOPROTEIN"/>
    <property type="match status" value="1"/>
</dbReference>
<dbReference type="EMBL" id="CP031395">
    <property type="protein sequence ID" value="QBK04967.1"/>
    <property type="molecule type" value="Genomic_DNA"/>
</dbReference>
<dbReference type="OrthoDB" id="8912072at2"/>
<evidence type="ECO:0000313" key="3">
    <source>
        <dbReference type="Proteomes" id="UP000292939"/>
    </source>
</evidence>
<organism evidence="2 3">
    <name type="scientific">Hylemonella gracilis</name>
    <dbReference type="NCBI Taxonomy" id="80880"/>
    <lineage>
        <taxon>Bacteria</taxon>
        <taxon>Pseudomonadati</taxon>
        <taxon>Pseudomonadota</taxon>
        <taxon>Betaproteobacteria</taxon>
        <taxon>Burkholderiales</taxon>
        <taxon>Comamonadaceae</taxon>
        <taxon>Hylemonella</taxon>
    </lineage>
</organism>
<sequence length="54" mass="5838">MKRITIWFTALTTCLVLAACGSTWSGVKEDSKEIGHSVGKGLEKAGEKIQDITK</sequence>
<feature type="chain" id="PRO_5020508687" evidence="1">
    <location>
        <begin position="19"/>
        <end position="54"/>
    </location>
</feature>
<evidence type="ECO:0000256" key="1">
    <source>
        <dbReference type="SAM" id="SignalP"/>
    </source>
</evidence>
<gene>
    <name evidence="2" type="ORF">DW355_09450</name>
</gene>
<dbReference type="KEGG" id="hgr:DW355_09450"/>
<dbReference type="RefSeq" id="WP_131279586.1">
    <property type="nucleotide sequence ID" value="NZ_CP031395.1"/>
</dbReference>
<feature type="signal peptide" evidence="1">
    <location>
        <begin position="1"/>
        <end position="18"/>
    </location>
</feature>
<protein>
    <submittedName>
        <fullName evidence="2">Entericidin EcnAB</fullName>
    </submittedName>
</protein>
<evidence type="ECO:0000313" key="2">
    <source>
        <dbReference type="EMBL" id="QBK04967.1"/>
    </source>
</evidence>
<name>A0A4P6ULL2_9BURK</name>
<proteinExistence type="predicted"/>
<dbReference type="AlphaFoldDB" id="A0A4P6ULL2"/>